<evidence type="ECO:0000256" key="1">
    <source>
        <dbReference type="SAM" id="Phobius"/>
    </source>
</evidence>
<feature type="transmembrane region" description="Helical" evidence="1">
    <location>
        <begin position="37"/>
        <end position="59"/>
    </location>
</feature>
<dbReference type="RefSeq" id="WP_090454267.1">
    <property type="nucleotide sequence ID" value="NZ_FNTC01000002.1"/>
</dbReference>
<dbReference type="InterPro" id="IPR041208">
    <property type="entry name" value="Cap15"/>
</dbReference>
<evidence type="ECO:0000313" key="3">
    <source>
        <dbReference type="EMBL" id="SEC06584.1"/>
    </source>
</evidence>
<reference evidence="4" key="1">
    <citation type="submission" date="2016-10" db="EMBL/GenBank/DDBJ databases">
        <authorList>
            <person name="Varghese N."/>
            <person name="Submissions S."/>
        </authorList>
    </citation>
    <scope>NUCLEOTIDE SEQUENCE [LARGE SCALE GENOMIC DNA]</scope>
    <source>
        <strain evidence="4">BS3660</strain>
    </source>
</reference>
<gene>
    <name evidence="3" type="ORF">SAMN04490187_3034</name>
</gene>
<protein>
    <recommendedName>
        <fullName evidence="2">CD-NTase-associated protein 15 domain-containing protein</fullName>
    </recommendedName>
</protein>
<feature type="transmembrane region" description="Helical" evidence="1">
    <location>
        <begin position="12"/>
        <end position="31"/>
    </location>
</feature>
<feature type="domain" description="CD-NTase-associated protein 15" evidence="2">
    <location>
        <begin position="104"/>
        <end position="210"/>
    </location>
</feature>
<evidence type="ECO:0000313" key="4">
    <source>
        <dbReference type="Proteomes" id="UP000198542"/>
    </source>
</evidence>
<name>A0A231GP32_PSEJE</name>
<keyword evidence="1" id="KW-1133">Transmembrane helix</keyword>
<organism evidence="3 4">
    <name type="scientific">Pseudomonas jessenii</name>
    <dbReference type="NCBI Taxonomy" id="77298"/>
    <lineage>
        <taxon>Bacteria</taxon>
        <taxon>Pseudomonadati</taxon>
        <taxon>Pseudomonadota</taxon>
        <taxon>Gammaproteobacteria</taxon>
        <taxon>Pseudomonadales</taxon>
        <taxon>Pseudomonadaceae</taxon>
        <taxon>Pseudomonas</taxon>
    </lineage>
</organism>
<sequence length="216" mass="24395">MYQVLGIQKCLGYFALLCFIVFGVLSFWRLPEVFSDFSAFWSVAKVAVGVATVVLLGVGQTPMFPWICKLPLVRKFFPPIDGDWLVTIRSNWNVVRQLTGQPAGDALFDKQGKVTITSRLFSVRMKFQSDDKYSKSSTTIVGVRRDPEHGTIELNYSYLNVTRNPEVTDSGCHHGSARVEVHDENGGVTLDGEYWTNRNWNKGLNTAGMIFFERLK</sequence>
<evidence type="ECO:0000259" key="2">
    <source>
        <dbReference type="Pfam" id="PF18153"/>
    </source>
</evidence>
<dbReference type="AlphaFoldDB" id="A0A231GP32"/>
<proteinExistence type="predicted"/>
<keyword evidence="4" id="KW-1185">Reference proteome</keyword>
<keyword evidence="1" id="KW-0472">Membrane</keyword>
<dbReference type="EMBL" id="FNTC01000002">
    <property type="protein sequence ID" value="SEC06584.1"/>
    <property type="molecule type" value="Genomic_DNA"/>
</dbReference>
<dbReference type="Proteomes" id="UP000198542">
    <property type="component" value="Unassembled WGS sequence"/>
</dbReference>
<keyword evidence="1" id="KW-0812">Transmembrane</keyword>
<accession>A0A231GP32</accession>
<dbReference type="Pfam" id="PF18153">
    <property type="entry name" value="Cap15_CD_rec"/>
    <property type="match status" value="1"/>
</dbReference>